<dbReference type="Pfam" id="PF01433">
    <property type="entry name" value="Peptidase_M1"/>
    <property type="match status" value="1"/>
</dbReference>
<feature type="domain" description="ERAP1-like C-terminal" evidence="9">
    <location>
        <begin position="411"/>
        <end position="530"/>
    </location>
</feature>
<dbReference type="Gene3D" id="1.10.390.10">
    <property type="entry name" value="Neutral Protease Domain 2"/>
    <property type="match status" value="1"/>
</dbReference>
<dbReference type="Gene3D" id="2.60.40.1730">
    <property type="entry name" value="tricorn interacting facor f3 domain"/>
    <property type="match status" value="1"/>
</dbReference>
<comment type="similarity">
    <text evidence="1 7">Belongs to the peptidase M1 family.</text>
</comment>
<comment type="cofactor">
    <cofactor evidence="7">
        <name>Zn(2+)</name>
        <dbReference type="ChEBI" id="CHEBI:29105"/>
    </cofactor>
    <text evidence="7">Binds 1 zinc ion per subunit.</text>
</comment>
<dbReference type="Gene3D" id="1.25.50.20">
    <property type="match status" value="2"/>
</dbReference>
<keyword evidence="5 7" id="KW-0862">Zinc</keyword>
<keyword evidence="6 7" id="KW-0482">Metalloprotease</keyword>
<reference evidence="12" key="1">
    <citation type="submission" date="2025-08" db="UniProtKB">
        <authorList>
            <consortium name="RefSeq"/>
        </authorList>
    </citation>
    <scope>IDENTIFICATION</scope>
</reference>
<evidence type="ECO:0000259" key="9">
    <source>
        <dbReference type="Pfam" id="PF11838"/>
    </source>
</evidence>
<evidence type="ECO:0000256" key="7">
    <source>
        <dbReference type="RuleBase" id="RU364040"/>
    </source>
</evidence>
<evidence type="ECO:0000256" key="5">
    <source>
        <dbReference type="ARBA" id="ARBA00022833"/>
    </source>
</evidence>
<evidence type="ECO:0000256" key="4">
    <source>
        <dbReference type="ARBA" id="ARBA00022801"/>
    </source>
</evidence>
<dbReference type="InterPro" id="IPR050344">
    <property type="entry name" value="Peptidase_M1_aminopeptidases"/>
</dbReference>
<evidence type="ECO:0000256" key="6">
    <source>
        <dbReference type="ARBA" id="ARBA00023049"/>
    </source>
</evidence>
<keyword evidence="7" id="KW-0031">Aminopeptidase</keyword>
<dbReference type="Pfam" id="PF11838">
    <property type="entry name" value="ERAP1_C"/>
    <property type="match status" value="2"/>
</dbReference>
<gene>
    <name evidence="12" type="primary">LOC106815143</name>
</gene>
<dbReference type="InterPro" id="IPR014782">
    <property type="entry name" value="Peptidase_M1_dom"/>
</dbReference>
<name>A0ABM1ES90_PRICU</name>
<evidence type="ECO:0000259" key="10">
    <source>
        <dbReference type="Pfam" id="PF17900"/>
    </source>
</evidence>
<dbReference type="EC" id="3.4.11.-" evidence="7"/>
<dbReference type="RefSeq" id="XP_014675061.1">
    <property type="nucleotide sequence ID" value="XM_014819575.1"/>
</dbReference>
<keyword evidence="11" id="KW-1185">Reference proteome</keyword>
<dbReference type="InterPro" id="IPR045357">
    <property type="entry name" value="Aminopeptidase_N-like_N"/>
</dbReference>
<dbReference type="Proteomes" id="UP000695022">
    <property type="component" value="Unplaced"/>
</dbReference>
<dbReference type="InterPro" id="IPR001930">
    <property type="entry name" value="Peptidase_M1"/>
</dbReference>
<feature type="domain" description="Peptidase M1 membrane alanine aminopeptidase" evidence="8">
    <location>
        <begin position="101"/>
        <end position="323"/>
    </location>
</feature>
<dbReference type="InterPro" id="IPR042097">
    <property type="entry name" value="Aminopeptidase_N-like_N_sf"/>
</dbReference>
<dbReference type="GeneID" id="106815143"/>
<dbReference type="PRINTS" id="PR00756">
    <property type="entry name" value="ALADIPTASE"/>
</dbReference>
<evidence type="ECO:0000256" key="1">
    <source>
        <dbReference type="ARBA" id="ARBA00010136"/>
    </source>
</evidence>
<evidence type="ECO:0000313" key="12">
    <source>
        <dbReference type="RefSeq" id="XP_014675061.1"/>
    </source>
</evidence>
<dbReference type="Gene3D" id="2.60.40.1910">
    <property type="match status" value="1"/>
</dbReference>
<organism evidence="11 12">
    <name type="scientific">Priapulus caudatus</name>
    <name type="common">Priapulid worm</name>
    <dbReference type="NCBI Taxonomy" id="37621"/>
    <lineage>
        <taxon>Eukaryota</taxon>
        <taxon>Metazoa</taxon>
        <taxon>Ecdysozoa</taxon>
        <taxon>Scalidophora</taxon>
        <taxon>Priapulida</taxon>
        <taxon>Priapulimorpha</taxon>
        <taxon>Priapulimorphida</taxon>
        <taxon>Priapulidae</taxon>
        <taxon>Priapulus</taxon>
    </lineage>
</organism>
<dbReference type="CDD" id="cd09601">
    <property type="entry name" value="M1_APN-Q_like"/>
    <property type="match status" value="1"/>
</dbReference>
<dbReference type="InterPro" id="IPR027268">
    <property type="entry name" value="Peptidase_M4/M1_CTD_sf"/>
</dbReference>
<feature type="domain" description="Aminopeptidase N-like N-terminal" evidence="10">
    <location>
        <begin position="1"/>
        <end position="65"/>
    </location>
</feature>
<dbReference type="InterPro" id="IPR034016">
    <property type="entry name" value="M1_APN-typ"/>
</dbReference>
<dbReference type="PANTHER" id="PTHR11533:SF294">
    <property type="entry name" value="THYROTROPIN-RELEASING HORMONE-DEGRADING ECTOENZYME"/>
    <property type="match status" value="1"/>
</dbReference>
<keyword evidence="3 7" id="KW-0479">Metal-binding</keyword>
<feature type="domain" description="ERAP1-like C-terminal" evidence="9">
    <location>
        <begin position="539"/>
        <end position="699"/>
    </location>
</feature>
<proteinExistence type="inferred from homology"/>
<dbReference type="InterPro" id="IPR024571">
    <property type="entry name" value="ERAP1-like_C_dom"/>
</dbReference>
<evidence type="ECO:0000256" key="3">
    <source>
        <dbReference type="ARBA" id="ARBA00022723"/>
    </source>
</evidence>
<evidence type="ECO:0000256" key="2">
    <source>
        <dbReference type="ARBA" id="ARBA00022670"/>
    </source>
</evidence>
<dbReference type="PANTHER" id="PTHR11533">
    <property type="entry name" value="PROTEASE M1 ZINC METALLOPROTEASE"/>
    <property type="match status" value="1"/>
</dbReference>
<protein>
    <recommendedName>
        <fullName evidence="7">Aminopeptidase</fullName>
        <ecNumber evidence="7">3.4.11.-</ecNumber>
    </recommendedName>
</protein>
<evidence type="ECO:0000259" key="8">
    <source>
        <dbReference type="Pfam" id="PF01433"/>
    </source>
</evidence>
<evidence type="ECO:0000313" key="11">
    <source>
        <dbReference type="Proteomes" id="UP000695022"/>
    </source>
</evidence>
<accession>A0ABM1ES90</accession>
<dbReference type="SUPFAM" id="SSF63737">
    <property type="entry name" value="Leukotriene A4 hydrolase N-terminal domain"/>
    <property type="match status" value="1"/>
</dbReference>
<dbReference type="Pfam" id="PF17900">
    <property type="entry name" value="Peptidase_M1_N"/>
    <property type="match status" value="1"/>
</dbReference>
<sequence length="729" mass="84359">MEPVDARKTFPCFDEPALKATFKVTLVRRSNMTSLSNMELERSEKRSNGWVADYYKTSVKMSTYLLAFLICDFEYKNSTAQNGTVKVNVWARSEAIKQLDYARDSTASIIDYYTEYFGIPFPLNKSDSVAVPDFAAGAMENWGLIIYRETSFLYDPLVSSESNKKRVCTVVAHEIAHQWFGNLVSPAWWDDLWLNEGFASYVEYLGQDHYEPTWKMMDQFLLDALQAVMRLDALGSSHPIYLPVHHPDEINEIFDSVTYDKGASIIRMMNFFLGEDTFHAGLKEYLRYHSYGNARTIDLWNFLSAQAKADGKNIDVATVMDTWTLQMGFPMVTVTRGYGSRKSISLTQQHFLVDPNTTVSTKYENKFNYIWQVPFTIADASTLPSYWANPAIVWLTSPSQALVHSVADKDWVIGNLDVYGYYRVNYDVRNWRLLIDQLRRDHTVIPVKNRAQLLDDIFNIARAGHVNEELALNATEYLANEREYLPWRSALTALDFVNNMLERTSAYGLFKEYMKLQIQPLYEEVGWNDSIHDQSVKHDTISVNLKTSVYCTAVRNGGIREWDFAWDQYIRSNVASEKLKLLSAMSCSRDIWILQRYLDRALEEKDIRRQDAGTVIGYIAQNPVGRYLAWDFIRAKWDTVYERFGESFSSMRKIIEQITATFNTRFELESLQQWVSLVARRGELGAAKNGWEQAIERTKANIKWTVQNLKSIDYWLTQKHTVHRRGVSD</sequence>
<keyword evidence="2 7" id="KW-0645">Protease</keyword>
<keyword evidence="4 7" id="KW-0378">Hydrolase</keyword>
<dbReference type="SUPFAM" id="SSF55486">
    <property type="entry name" value="Metalloproteases ('zincins'), catalytic domain"/>
    <property type="match status" value="1"/>
</dbReference>